<evidence type="ECO:0000256" key="9">
    <source>
        <dbReference type="ARBA" id="ARBA00023186"/>
    </source>
</evidence>
<dbReference type="InterPro" id="IPR007197">
    <property type="entry name" value="rSAM"/>
</dbReference>
<sequence>MSNISAPQRANDMTAPFNPPLGLYIHLPWCERKCPYCDFNSHALSGPVPEADYVAALEADLGLEADRAGGRRIESVFIGGGTPSLFSGKAIGSVLEAVDRRIGLAQSAEITLEANPGSAEAARFRDFRQVGVNRLSIGVQSFNDQQLQAIGRIHSAEQARKAVDAARAAGIERLNLDLMYGLPAQSPEAAVADLEAALALAPDHLSHYELTLEPNTIFHSQPPALPDEDQRWDMLQACSERMKSAGLERYEISAWARPGSACRHNLNYWQFGDYLAIGAGAHGKVSDGHEIWRYRKHRVPQRFMSLTAGAGAEVSRHALSTDNRLFEFMLNALRLVDGFSLELFRERTGLDPDLARPGLRSLAADGLMETDASGEHWRPSERGLDLLNECQARFLPKGT</sequence>
<evidence type="ECO:0000256" key="3">
    <source>
        <dbReference type="ARBA" id="ARBA00017228"/>
    </source>
</evidence>
<dbReference type="InterPro" id="IPR004559">
    <property type="entry name" value="HemW-like"/>
</dbReference>
<keyword evidence="9 10" id="KW-0143">Chaperone</keyword>
<evidence type="ECO:0000256" key="10">
    <source>
        <dbReference type="RuleBase" id="RU364116"/>
    </source>
</evidence>
<comment type="similarity">
    <text evidence="2">Belongs to the anaerobic coproporphyrinogen-III oxidase family. HemW subfamily.</text>
</comment>
<dbReference type="Pfam" id="PF04055">
    <property type="entry name" value="Radical_SAM"/>
    <property type="match status" value="1"/>
</dbReference>
<keyword evidence="7 10" id="KW-0408">Iron</keyword>
<feature type="domain" description="Radical SAM core" evidence="11">
    <location>
        <begin position="15"/>
        <end position="248"/>
    </location>
</feature>
<dbReference type="EMBL" id="JAYGII010000014">
    <property type="protein sequence ID" value="MEA5445745.1"/>
    <property type="molecule type" value="Genomic_DNA"/>
</dbReference>
<keyword evidence="13" id="KW-1185">Reference proteome</keyword>
<dbReference type="Pfam" id="PF06969">
    <property type="entry name" value="HemN_C"/>
    <property type="match status" value="1"/>
</dbReference>
<dbReference type="SFLD" id="SFLDG01082">
    <property type="entry name" value="B12-binding_domain_containing"/>
    <property type="match status" value="1"/>
</dbReference>
<dbReference type="PANTHER" id="PTHR13932:SF5">
    <property type="entry name" value="RADICAL S-ADENOSYL METHIONINE DOMAIN-CONTAINING PROTEIN 1, MITOCHONDRIAL"/>
    <property type="match status" value="1"/>
</dbReference>
<evidence type="ECO:0000313" key="12">
    <source>
        <dbReference type="EMBL" id="MEA5445745.1"/>
    </source>
</evidence>
<dbReference type="InterPro" id="IPR034505">
    <property type="entry name" value="Coproporphyrinogen-III_oxidase"/>
</dbReference>
<evidence type="ECO:0000256" key="7">
    <source>
        <dbReference type="ARBA" id="ARBA00023004"/>
    </source>
</evidence>
<evidence type="ECO:0000256" key="5">
    <source>
        <dbReference type="ARBA" id="ARBA00022691"/>
    </source>
</evidence>
<dbReference type="GO" id="GO:0006779">
    <property type="term" value="P:porphyrin-containing compound biosynthetic process"/>
    <property type="evidence" value="ECO:0007669"/>
    <property type="project" value="InterPro"/>
</dbReference>
<dbReference type="InterPro" id="IPR013785">
    <property type="entry name" value="Aldolase_TIM"/>
</dbReference>
<dbReference type="GO" id="GO:0046872">
    <property type="term" value="F:metal ion binding"/>
    <property type="evidence" value="ECO:0007669"/>
    <property type="project" value="UniProtKB-UniRule"/>
</dbReference>
<dbReference type="SFLD" id="SFLDG01065">
    <property type="entry name" value="anaerobic_coproporphyrinogen-I"/>
    <property type="match status" value="1"/>
</dbReference>
<evidence type="ECO:0000259" key="11">
    <source>
        <dbReference type="PROSITE" id="PS51918"/>
    </source>
</evidence>
<dbReference type="SFLD" id="SFLDF00562">
    <property type="entry name" value="HemN-like__clustered_with_heat"/>
    <property type="match status" value="1"/>
</dbReference>
<dbReference type="InterPro" id="IPR006638">
    <property type="entry name" value="Elp3/MiaA/NifB-like_rSAM"/>
</dbReference>
<keyword evidence="10" id="KW-0963">Cytoplasm</keyword>
<comment type="subcellular location">
    <subcellularLocation>
        <location evidence="10">Cytoplasm</location>
    </subcellularLocation>
</comment>
<keyword evidence="10" id="KW-0004">4Fe-4S</keyword>
<organism evidence="12 13">
    <name type="scientific">Natronospira elongata</name>
    <dbReference type="NCBI Taxonomy" id="3110268"/>
    <lineage>
        <taxon>Bacteria</taxon>
        <taxon>Pseudomonadati</taxon>
        <taxon>Pseudomonadota</taxon>
        <taxon>Gammaproteobacteria</taxon>
        <taxon>Natronospirales</taxon>
        <taxon>Natronospiraceae</taxon>
        <taxon>Natronospira</taxon>
    </lineage>
</organism>
<dbReference type="SFLD" id="SFLDS00029">
    <property type="entry name" value="Radical_SAM"/>
    <property type="match status" value="1"/>
</dbReference>
<evidence type="ECO:0000256" key="4">
    <source>
        <dbReference type="ARBA" id="ARBA00022617"/>
    </source>
</evidence>
<keyword evidence="5 10" id="KW-0949">S-adenosyl-L-methionine</keyword>
<dbReference type="SMART" id="SM00729">
    <property type="entry name" value="Elp3"/>
    <property type="match status" value="1"/>
</dbReference>
<dbReference type="InterPro" id="IPR010723">
    <property type="entry name" value="HemN_C"/>
</dbReference>
<evidence type="ECO:0000256" key="2">
    <source>
        <dbReference type="ARBA" id="ARBA00006100"/>
    </source>
</evidence>
<evidence type="ECO:0000256" key="8">
    <source>
        <dbReference type="ARBA" id="ARBA00023014"/>
    </source>
</evidence>
<dbReference type="Proteomes" id="UP001302316">
    <property type="component" value="Unassembled WGS sequence"/>
</dbReference>
<comment type="function">
    <text evidence="10">Probably acts as a heme chaperone, transferring heme to an unknown acceptor. Binds one molecule of heme per monomer, possibly covalently. Binds 1 [4Fe-4S] cluster. The cluster is coordinated with 3 cysteines and an exchangeable S-adenosyl-L-methionine.</text>
</comment>
<dbReference type="NCBIfam" id="TIGR00539">
    <property type="entry name" value="hemN_rel"/>
    <property type="match status" value="1"/>
</dbReference>
<accession>A0AAP6JF06</accession>
<proteinExistence type="inferred from homology"/>
<dbReference type="SFLD" id="SFLDF00288">
    <property type="entry name" value="HemN-like__clustered_with_nucl"/>
    <property type="match status" value="1"/>
</dbReference>
<protein>
    <recommendedName>
        <fullName evidence="3 10">Heme chaperone HemW</fullName>
    </recommendedName>
</protein>
<comment type="caution">
    <text evidence="12">The sequence shown here is derived from an EMBL/GenBank/DDBJ whole genome shotgun (WGS) entry which is preliminary data.</text>
</comment>
<dbReference type="CDD" id="cd01335">
    <property type="entry name" value="Radical_SAM"/>
    <property type="match status" value="1"/>
</dbReference>
<evidence type="ECO:0000313" key="13">
    <source>
        <dbReference type="Proteomes" id="UP001302316"/>
    </source>
</evidence>
<name>A0AAP6JF06_9GAMM</name>
<dbReference type="PANTHER" id="PTHR13932">
    <property type="entry name" value="COPROPORPHYRINIGEN III OXIDASE"/>
    <property type="match status" value="1"/>
</dbReference>
<keyword evidence="8 10" id="KW-0411">Iron-sulfur</keyword>
<reference evidence="12 13" key="1">
    <citation type="submission" date="2023-12" db="EMBL/GenBank/DDBJ databases">
        <title>Whole-genome sequencing of halo(alkali)philic microorganisms from hypersaline lakes.</title>
        <authorList>
            <person name="Sorokin D.Y."/>
            <person name="Merkel A.Y."/>
            <person name="Messina E."/>
            <person name="Yakimov M."/>
        </authorList>
    </citation>
    <scope>NUCLEOTIDE SEQUENCE [LARGE SCALE GENOMIC DNA]</scope>
    <source>
        <strain evidence="12 13">AB-CW1</strain>
    </source>
</reference>
<dbReference type="InterPro" id="IPR058240">
    <property type="entry name" value="rSAM_sf"/>
</dbReference>
<evidence type="ECO:0000256" key="1">
    <source>
        <dbReference type="ARBA" id="ARBA00001966"/>
    </source>
</evidence>
<dbReference type="GO" id="GO:0051539">
    <property type="term" value="F:4 iron, 4 sulfur cluster binding"/>
    <property type="evidence" value="ECO:0007669"/>
    <property type="project" value="UniProtKB-UniRule"/>
</dbReference>
<dbReference type="PROSITE" id="PS51918">
    <property type="entry name" value="RADICAL_SAM"/>
    <property type="match status" value="1"/>
</dbReference>
<dbReference type="Gene3D" id="3.20.20.70">
    <property type="entry name" value="Aldolase class I"/>
    <property type="match status" value="1"/>
</dbReference>
<dbReference type="AlphaFoldDB" id="A0AAP6JF06"/>
<keyword evidence="6 10" id="KW-0479">Metal-binding</keyword>
<keyword evidence="4 10" id="KW-0349">Heme</keyword>
<dbReference type="RefSeq" id="WP_346051485.1">
    <property type="nucleotide sequence ID" value="NZ_JAYGII010000014.1"/>
</dbReference>
<dbReference type="SUPFAM" id="SSF102114">
    <property type="entry name" value="Radical SAM enzymes"/>
    <property type="match status" value="1"/>
</dbReference>
<gene>
    <name evidence="12" type="primary">hemW</name>
    <name evidence="12" type="ORF">VCB98_07930</name>
</gene>
<dbReference type="GO" id="GO:0004109">
    <property type="term" value="F:coproporphyrinogen oxidase activity"/>
    <property type="evidence" value="ECO:0007669"/>
    <property type="project" value="InterPro"/>
</dbReference>
<dbReference type="GO" id="GO:0005737">
    <property type="term" value="C:cytoplasm"/>
    <property type="evidence" value="ECO:0007669"/>
    <property type="project" value="UniProtKB-SubCell"/>
</dbReference>
<evidence type="ECO:0000256" key="6">
    <source>
        <dbReference type="ARBA" id="ARBA00022723"/>
    </source>
</evidence>
<comment type="cofactor">
    <cofactor evidence="1">
        <name>[4Fe-4S] cluster</name>
        <dbReference type="ChEBI" id="CHEBI:49883"/>
    </cofactor>
</comment>